<dbReference type="AlphaFoldDB" id="A0A6A5YPQ4"/>
<keyword evidence="2" id="KW-1185">Reference proteome</keyword>
<dbReference type="EMBL" id="ML977344">
    <property type="protein sequence ID" value="KAF2108970.1"/>
    <property type="molecule type" value="Genomic_DNA"/>
</dbReference>
<name>A0A6A5YPQ4_9PLEO</name>
<evidence type="ECO:0000313" key="2">
    <source>
        <dbReference type="Proteomes" id="UP000799770"/>
    </source>
</evidence>
<protein>
    <submittedName>
        <fullName evidence="1">Uncharacterized protein</fullName>
    </submittedName>
</protein>
<organism evidence="1 2">
    <name type="scientific">Lophiotrema nucula</name>
    <dbReference type="NCBI Taxonomy" id="690887"/>
    <lineage>
        <taxon>Eukaryota</taxon>
        <taxon>Fungi</taxon>
        <taxon>Dikarya</taxon>
        <taxon>Ascomycota</taxon>
        <taxon>Pezizomycotina</taxon>
        <taxon>Dothideomycetes</taxon>
        <taxon>Pleosporomycetidae</taxon>
        <taxon>Pleosporales</taxon>
        <taxon>Lophiotremataceae</taxon>
        <taxon>Lophiotrema</taxon>
    </lineage>
</organism>
<sequence>MVCCVSTPNKQILAMATKSGVHRKSEGNYRKFRALASVDSSLEEMDDLGMPMRWGKSLTSRACIVGLIATSRIHCLGPNSKSHREIRY</sequence>
<accession>A0A6A5YPQ4</accession>
<proteinExistence type="predicted"/>
<evidence type="ECO:0000313" key="1">
    <source>
        <dbReference type="EMBL" id="KAF2108970.1"/>
    </source>
</evidence>
<gene>
    <name evidence="1" type="ORF">BDV96DRAFT_586309</name>
</gene>
<reference evidence="1" key="1">
    <citation type="journal article" date="2020" name="Stud. Mycol.">
        <title>101 Dothideomycetes genomes: a test case for predicting lifestyles and emergence of pathogens.</title>
        <authorList>
            <person name="Haridas S."/>
            <person name="Albert R."/>
            <person name="Binder M."/>
            <person name="Bloem J."/>
            <person name="Labutti K."/>
            <person name="Salamov A."/>
            <person name="Andreopoulos B."/>
            <person name="Baker S."/>
            <person name="Barry K."/>
            <person name="Bills G."/>
            <person name="Bluhm B."/>
            <person name="Cannon C."/>
            <person name="Castanera R."/>
            <person name="Culley D."/>
            <person name="Daum C."/>
            <person name="Ezra D."/>
            <person name="Gonzalez J."/>
            <person name="Henrissat B."/>
            <person name="Kuo A."/>
            <person name="Liang C."/>
            <person name="Lipzen A."/>
            <person name="Lutzoni F."/>
            <person name="Magnuson J."/>
            <person name="Mondo S."/>
            <person name="Nolan M."/>
            <person name="Ohm R."/>
            <person name="Pangilinan J."/>
            <person name="Park H.-J."/>
            <person name="Ramirez L."/>
            <person name="Alfaro M."/>
            <person name="Sun H."/>
            <person name="Tritt A."/>
            <person name="Yoshinaga Y."/>
            <person name="Zwiers L.-H."/>
            <person name="Turgeon B."/>
            <person name="Goodwin S."/>
            <person name="Spatafora J."/>
            <person name="Crous P."/>
            <person name="Grigoriev I."/>
        </authorList>
    </citation>
    <scope>NUCLEOTIDE SEQUENCE</scope>
    <source>
        <strain evidence="1">CBS 627.86</strain>
    </source>
</reference>
<dbReference type="Proteomes" id="UP000799770">
    <property type="component" value="Unassembled WGS sequence"/>
</dbReference>